<reference evidence="2" key="1">
    <citation type="submission" date="2021-10" db="EMBL/GenBank/DDBJ databases">
        <title>Melipona bicolor Genome sequencing and assembly.</title>
        <authorList>
            <person name="Araujo N.S."/>
            <person name="Arias M.C."/>
        </authorList>
    </citation>
    <scope>NUCLEOTIDE SEQUENCE</scope>
    <source>
        <strain evidence="2">USP_2M_L1-L4_2017</strain>
        <tissue evidence="2">Whole body</tissue>
    </source>
</reference>
<feature type="compositionally biased region" description="Basic and acidic residues" evidence="1">
    <location>
        <begin position="39"/>
        <end position="53"/>
    </location>
</feature>
<organism evidence="2 3">
    <name type="scientific">Melipona bicolor</name>
    <dbReference type="NCBI Taxonomy" id="60889"/>
    <lineage>
        <taxon>Eukaryota</taxon>
        <taxon>Metazoa</taxon>
        <taxon>Ecdysozoa</taxon>
        <taxon>Arthropoda</taxon>
        <taxon>Hexapoda</taxon>
        <taxon>Insecta</taxon>
        <taxon>Pterygota</taxon>
        <taxon>Neoptera</taxon>
        <taxon>Endopterygota</taxon>
        <taxon>Hymenoptera</taxon>
        <taxon>Apocrita</taxon>
        <taxon>Aculeata</taxon>
        <taxon>Apoidea</taxon>
        <taxon>Anthophila</taxon>
        <taxon>Apidae</taxon>
        <taxon>Melipona</taxon>
    </lineage>
</organism>
<protein>
    <submittedName>
        <fullName evidence="2">Uncharacterized protein</fullName>
    </submittedName>
</protein>
<evidence type="ECO:0000313" key="2">
    <source>
        <dbReference type="EMBL" id="KAK1117282.1"/>
    </source>
</evidence>
<gene>
    <name evidence="2" type="ORF">K0M31_016832</name>
</gene>
<sequence>GSQQTERVGFVHSEEWGAAVVGVGASGQGPAGRQLATSDLRDTSEPLYKLNHD</sequence>
<proteinExistence type="predicted"/>
<evidence type="ECO:0000256" key="1">
    <source>
        <dbReference type="SAM" id="MobiDB-lite"/>
    </source>
</evidence>
<evidence type="ECO:0000313" key="3">
    <source>
        <dbReference type="Proteomes" id="UP001177670"/>
    </source>
</evidence>
<dbReference type="EMBL" id="JAHYIQ010000053">
    <property type="protein sequence ID" value="KAK1117282.1"/>
    <property type="molecule type" value="Genomic_DNA"/>
</dbReference>
<accession>A0AA40FE01</accession>
<dbReference type="AlphaFoldDB" id="A0AA40FE01"/>
<name>A0AA40FE01_9HYME</name>
<feature type="non-terminal residue" evidence="2">
    <location>
        <position position="1"/>
    </location>
</feature>
<keyword evidence="3" id="KW-1185">Reference proteome</keyword>
<comment type="caution">
    <text evidence="2">The sequence shown here is derived from an EMBL/GenBank/DDBJ whole genome shotgun (WGS) entry which is preliminary data.</text>
</comment>
<dbReference type="Proteomes" id="UP001177670">
    <property type="component" value="Unassembled WGS sequence"/>
</dbReference>
<feature type="region of interest" description="Disordered" evidence="1">
    <location>
        <begin position="23"/>
        <end position="53"/>
    </location>
</feature>